<dbReference type="SUPFAM" id="SSF50494">
    <property type="entry name" value="Trypsin-like serine proteases"/>
    <property type="match status" value="1"/>
</dbReference>
<dbReference type="GO" id="GO:0006508">
    <property type="term" value="P:proteolysis"/>
    <property type="evidence" value="ECO:0007669"/>
    <property type="project" value="UniProtKB-KW"/>
</dbReference>
<dbReference type="PANTHER" id="PTHR43343:SF3">
    <property type="entry name" value="PROTEASE DO-LIKE 8, CHLOROPLASTIC"/>
    <property type="match status" value="1"/>
</dbReference>
<dbReference type="PRINTS" id="PR00834">
    <property type="entry name" value="PROTEASES2C"/>
</dbReference>
<dbReference type="SUPFAM" id="SSF50156">
    <property type="entry name" value="PDZ domain-like"/>
    <property type="match status" value="1"/>
</dbReference>
<evidence type="ECO:0000313" key="3">
    <source>
        <dbReference type="EMBL" id="SFJ29000.1"/>
    </source>
</evidence>
<keyword evidence="2" id="KW-0378">Hydrolase</keyword>
<dbReference type="PROSITE" id="PS51257">
    <property type="entry name" value="PROKAR_LIPOPROTEIN"/>
    <property type="match status" value="1"/>
</dbReference>
<accession>A0A1I3Q5Q2</accession>
<proteinExistence type="predicted"/>
<dbReference type="GO" id="GO:0004252">
    <property type="term" value="F:serine-type endopeptidase activity"/>
    <property type="evidence" value="ECO:0007669"/>
    <property type="project" value="InterPro"/>
</dbReference>
<evidence type="ECO:0000256" key="2">
    <source>
        <dbReference type="ARBA" id="ARBA00022801"/>
    </source>
</evidence>
<dbReference type="Pfam" id="PF13365">
    <property type="entry name" value="Trypsin_2"/>
    <property type="match status" value="1"/>
</dbReference>
<evidence type="ECO:0000256" key="1">
    <source>
        <dbReference type="ARBA" id="ARBA00022670"/>
    </source>
</evidence>
<reference evidence="3 4" key="1">
    <citation type="submission" date="2016-10" db="EMBL/GenBank/DDBJ databases">
        <authorList>
            <person name="de Groot N.N."/>
        </authorList>
    </citation>
    <scope>NUCLEOTIDE SEQUENCE [LARGE SCALE GENOMIC DNA]</scope>
    <source>
        <strain evidence="3 4">SP2</strain>
    </source>
</reference>
<dbReference type="GeneID" id="14206891"/>
<dbReference type="PANTHER" id="PTHR43343">
    <property type="entry name" value="PEPTIDASE S12"/>
    <property type="match status" value="1"/>
</dbReference>
<keyword evidence="1 3" id="KW-0645">Protease</keyword>
<sequence length="366" mass="38208">MNDARLDRRRVLAAVGAGLASAVAGCTEPRSGDPIEGGPTGEIDRDAVADGSAFTDVYEAIIDSVTMIRVLGVDDPLTGGEGRGQGSGFLVDDTHVVTNDHVVAGGEEADLQYVNGDWTNTRLVGSDRYSDLAVLEVDHVPDEATPLSLAEERPVVGQQVVAVGNPYGLEGTLTEGVVSGVNRTVNPPDREFSYPNVIQTDAAVNPGNSGGPLVDLGGNVVGVVNAAGGDNIGFAISAALTRRVVPALIEDGEYHHSYMGIGLASVDRIIAQENDLERATGVIATDIVPDEAADGVLQGSNRTVRRSGELIPVGGDVILEMDGQPIPDRHALSAFLALETSPGQTIDLRLWRNGSEIHEQLTLGAR</sequence>
<name>A0A1I3Q5Q2_9EURY</name>
<dbReference type="InterPro" id="IPR009003">
    <property type="entry name" value="Peptidase_S1_PA"/>
</dbReference>
<dbReference type="InterPro" id="IPR051201">
    <property type="entry name" value="Chloro_Bact_Ser_Proteases"/>
</dbReference>
<gene>
    <name evidence="3" type="ORF">SAMN05443661_12052</name>
</gene>
<dbReference type="InterPro" id="IPR001940">
    <property type="entry name" value="Peptidase_S1C"/>
</dbReference>
<protein>
    <submittedName>
        <fullName evidence="3">Serine protease, S1-C subfamily, contains C-terminal PDZ domain</fullName>
    </submittedName>
</protein>
<dbReference type="InterPro" id="IPR036034">
    <property type="entry name" value="PDZ_sf"/>
</dbReference>
<organism evidence="3 4">
    <name type="scientific">Natronobacterium gregoryi</name>
    <dbReference type="NCBI Taxonomy" id="44930"/>
    <lineage>
        <taxon>Archaea</taxon>
        <taxon>Methanobacteriati</taxon>
        <taxon>Methanobacteriota</taxon>
        <taxon>Stenosarchaea group</taxon>
        <taxon>Halobacteria</taxon>
        <taxon>Halobacteriales</taxon>
        <taxon>Natrialbaceae</taxon>
        <taxon>Natronobacterium</taxon>
    </lineage>
</organism>
<dbReference type="Proteomes" id="UP000182829">
    <property type="component" value="Unassembled WGS sequence"/>
</dbReference>
<dbReference type="AlphaFoldDB" id="A0A1I3Q5Q2"/>
<dbReference type="Gene3D" id="2.40.10.120">
    <property type="match status" value="1"/>
</dbReference>
<dbReference type="EMBL" id="FORO01000020">
    <property type="protein sequence ID" value="SFJ29000.1"/>
    <property type="molecule type" value="Genomic_DNA"/>
</dbReference>
<dbReference type="OMA" id="RRMAIEC"/>
<dbReference type="OrthoDB" id="350578at2157"/>
<dbReference type="Gene3D" id="2.30.42.10">
    <property type="match status" value="1"/>
</dbReference>
<dbReference type="RefSeq" id="WP_005581655.1">
    <property type="nucleotide sequence ID" value="NZ_FORO01000020.1"/>
</dbReference>
<evidence type="ECO:0000313" key="4">
    <source>
        <dbReference type="Proteomes" id="UP000182829"/>
    </source>
</evidence>